<dbReference type="InterPro" id="IPR009078">
    <property type="entry name" value="Ferritin-like_SF"/>
</dbReference>
<reference evidence="9 10" key="1">
    <citation type="journal article" date="2005" name="PLoS Biol.">
        <title>The genome sequence of Rickettsia felis identifies the first putative conjugative plasmid in an obligate intracellular parasite.</title>
        <authorList>
            <person name="Ogata H."/>
            <person name="Renesto P."/>
            <person name="Audic S."/>
            <person name="Robert C."/>
            <person name="Blanc G."/>
            <person name="Fournier P.E."/>
            <person name="Parinello H."/>
            <person name="Claverie J.M."/>
            <person name="Raoult D."/>
        </authorList>
    </citation>
    <scope>NUCLEOTIDE SEQUENCE [LARGE SCALE GENOMIC DNA]</scope>
    <source>
        <strain evidence="10">ATCC VR-1525 / URRWXCal2</strain>
    </source>
</reference>
<keyword evidence="8" id="KW-1133">Transmembrane helix</keyword>
<dbReference type="STRING" id="315456.RF_1077"/>
<evidence type="ECO:0000256" key="5">
    <source>
        <dbReference type="ARBA" id="ARBA00023004"/>
    </source>
</evidence>
<dbReference type="PANTHER" id="PTHR11237">
    <property type="entry name" value="COENZYME Q10 BIOSYNTHESIS PROTEIN 7"/>
    <property type="match status" value="1"/>
</dbReference>
<evidence type="ECO:0000256" key="2">
    <source>
        <dbReference type="ARBA" id="ARBA00022688"/>
    </source>
</evidence>
<dbReference type="GO" id="GO:2000377">
    <property type="term" value="P:regulation of reactive oxygen species metabolic process"/>
    <property type="evidence" value="ECO:0007669"/>
    <property type="project" value="TreeGrafter"/>
</dbReference>
<evidence type="ECO:0000313" key="10">
    <source>
        <dbReference type="Proteomes" id="UP000008548"/>
    </source>
</evidence>
<keyword evidence="9" id="KW-0830">Ubiquinone</keyword>
<protein>
    <submittedName>
        <fullName evidence="9">Ubiquinone biosynthesis protein Coq7</fullName>
    </submittedName>
</protein>
<dbReference type="GO" id="GO:0006744">
    <property type="term" value="P:ubiquinone biosynthetic process"/>
    <property type="evidence" value="ECO:0007669"/>
    <property type="project" value="UniProtKB-KW"/>
</dbReference>
<name>Q4UKJ9_RICFE</name>
<dbReference type="eggNOG" id="COG2941">
    <property type="taxonomic scope" value="Bacteria"/>
</dbReference>
<evidence type="ECO:0000256" key="8">
    <source>
        <dbReference type="SAM" id="Phobius"/>
    </source>
</evidence>
<keyword evidence="6" id="KW-0503">Monooxygenase</keyword>
<evidence type="ECO:0000313" key="9">
    <source>
        <dbReference type="EMBL" id="AAY61928.1"/>
    </source>
</evidence>
<organism evidence="9 10">
    <name type="scientific">Rickettsia felis (strain ATCC VR-1525 / URRWXCal2)</name>
    <name type="common">Rickettsia azadi</name>
    <dbReference type="NCBI Taxonomy" id="315456"/>
    <lineage>
        <taxon>Bacteria</taxon>
        <taxon>Pseudomonadati</taxon>
        <taxon>Pseudomonadota</taxon>
        <taxon>Alphaproteobacteria</taxon>
        <taxon>Rickettsiales</taxon>
        <taxon>Rickettsiaceae</taxon>
        <taxon>Rickettsieae</taxon>
        <taxon>Rickettsia</taxon>
        <taxon>spotted fever group</taxon>
    </lineage>
</organism>
<accession>Q4UKJ9</accession>
<evidence type="ECO:0000256" key="3">
    <source>
        <dbReference type="ARBA" id="ARBA00022723"/>
    </source>
</evidence>
<dbReference type="InterPro" id="IPR011566">
    <property type="entry name" value="Ubq_synth_Coq7"/>
</dbReference>
<dbReference type="SUPFAM" id="SSF47240">
    <property type="entry name" value="Ferritin-like"/>
    <property type="match status" value="1"/>
</dbReference>
<dbReference type="GO" id="GO:0010468">
    <property type="term" value="P:regulation of gene expression"/>
    <property type="evidence" value="ECO:0007669"/>
    <property type="project" value="TreeGrafter"/>
</dbReference>
<feature type="transmembrane region" description="Helical" evidence="8">
    <location>
        <begin position="111"/>
        <end position="133"/>
    </location>
</feature>
<sequence length="217" mass="25746">MEKSKETIRRGAERIIIREHRSSYKTTQPIFQIKRVYIMPRPDFSDPDKQIHEIIRVNHAGEYGAKRIYQGQLKYIKSHNDHILIKEMLDHEEVHLNYFEKKLLEKEVRPTFLLFFWHHYGFLLGALSSLMGIKTAMLVTESVEEVIEKHYEQQINYLENKNIEPELLNNIIKFRLDEIEHKNIAIMNDSTEAVFAEITSKIVKIICRISIILSKKI</sequence>
<dbReference type="CDD" id="cd01042">
    <property type="entry name" value="DMQH"/>
    <property type="match status" value="1"/>
</dbReference>
<dbReference type="OrthoDB" id="7559360at2"/>
<evidence type="ECO:0000256" key="7">
    <source>
        <dbReference type="ARBA" id="ARBA00023136"/>
    </source>
</evidence>
<dbReference type="EMBL" id="CP000053">
    <property type="protein sequence ID" value="AAY61928.1"/>
    <property type="molecule type" value="Genomic_DNA"/>
</dbReference>
<evidence type="ECO:0000256" key="1">
    <source>
        <dbReference type="ARBA" id="ARBA00004749"/>
    </source>
</evidence>
<keyword evidence="2" id="KW-0831">Ubiquinone biosynthesis</keyword>
<keyword evidence="7 8" id="KW-0472">Membrane</keyword>
<comment type="pathway">
    <text evidence="1">Cofactor biosynthesis; ubiquinone biosynthesis.</text>
</comment>
<dbReference type="HOGENOM" id="CLU_071892_2_0_5"/>
<keyword evidence="5" id="KW-0408">Iron</keyword>
<dbReference type="Pfam" id="PF03232">
    <property type="entry name" value="COQ7"/>
    <property type="match status" value="1"/>
</dbReference>
<evidence type="ECO:0000256" key="6">
    <source>
        <dbReference type="ARBA" id="ARBA00023033"/>
    </source>
</evidence>
<dbReference type="PANTHER" id="PTHR11237:SF4">
    <property type="entry name" value="5-DEMETHOXYUBIQUINONE HYDROXYLASE, MITOCHONDRIAL"/>
    <property type="match status" value="1"/>
</dbReference>
<dbReference type="Proteomes" id="UP000008548">
    <property type="component" value="Chromosome"/>
</dbReference>
<keyword evidence="8" id="KW-0812">Transmembrane</keyword>
<dbReference type="AlphaFoldDB" id="Q4UKJ9"/>
<evidence type="ECO:0000256" key="4">
    <source>
        <dbReference type="ARBA" id="ARBA00023002"/>
    </source>
</evidence>
<keyword evidence="3" id="KW-0479">Metal-binding</keyword>
<dbReference type="GO" id="GO:0008682">
    <property type="term" value="F:3-demethoxyubiquinol 3-hydroxylase activity"/>
    <property type="evidence" value="ECO:0007669"/>
    <property type="project" value="TreeGrafter"/>
</dbReference>
<proteinExistence type="predicted"/>
<keyword evidence="10" id="KW-1185">Reference proteome</keyword>
<dbReference type="KEGG" id="rfe:RF_1077"/>
<dbReference type="GO" id="GO:0046872">
    <property type="term" value="F:metal ion binding"/>
    <property type="evidence" value="ECO:0007669"/>
    <property type="project" value="UniProtKB-KW"/>
</dbReference>
<gene>
    <name evidence="9" type="primary">coq7</name>
    <name evidence="9" type="ordered locus">RF_1077</name>
</gene>
<keyword evidence="4" id="KW-0560">Oxidoreductase</keyword>